<evidence type="ECO:0000313" key="5">
    <source>
        <dbReference type="Proteomes" id="UP000265180"/>
    </source>
</evidence>
<dbReference type="InterPro" id="IPR001452">
    <property type="entry name" value="SH3_domain"/>
</dbReference>
<reference evidence="4" key="4">
    <citation type="submission" date="2025-09" db="UniProtKB">
        <authorList>
            <consortium name="Ensembl"/>
        </authorList>
    </citation>
    <scope>IDENTIFICATION</scope>
    <source>
        <strain evidence="4">HNI</strain>
    </source>
</reference>
<evidence type="ECO:0000259" key="3">
    <source>
        <dbReference type="Pfam" id="PF07653"/>
    </source>
</evidence>
<evidence type="ECO:0000256" key="2">
    <source>
        <dbReference type="SAM" id="Phobius"/>
    </source>
</evidence>
<dbReference type="InterPro" id="IPR051567">
    <property type="entry name" value="Unconventional_Myosin_ATPase"/>
</dbReference>
<proteinExistence type="predicted"/>
<protein>
    <recommendedName>
        <fullName evidence="3">SH3 domain-containing protein</fullName>
    </recommendedName>
</protein>
<evidence type="ECO:0000256" key="1">
    <source>
        <dbReference type="ARBA" id="ARBA00022443"/>
    </source>
</evidence>
<dbReference type="SUPFAM" id="SSF50044">
    <property type="entry name" value="SH3-domain"/>
    <property type="match status" value="1"/>
</dbReference>
<dbReference type="Ensembl" id="ENSORLT00020015624.1">
    <property type="protein sequence ID" value="ENSORLP00020027302.1"/>
    <property type="gene ID" value="ENSORLG00020010191.1"/>
</dbReference>
<accession>A0A3P9M2M0</accession>
<evidence type="ECO:0000313" key="4">
    <source>
        <dbReference type="Ensembl" id="ENSORLP00020027302.1"/>
    </source>
</evidence>
<dbReference type="Pfam" id="PF07653">
    <property type="entry name" value="SH3_2"/>
    <property type="match status" value="1"/>
</dbReference>
<sequence>MLEFNLTNEKLILFSAKAPQVKHMIDHFLTELKKDSEYVVAVRNYITENRAHLSFHKGDIIRLQYMKGLEAGKQYGCIVRKKVMLLEELKRDTPEFGRCESFFISLCKCLLFCWVLIFNTNYYFH</sequence>
<keyword evidence="2" id="KW-0472">Membrane</keyword>
<dbReference type="Gene3D" id="2.30.30.40">
    <property type="entry name" value="SH3 Domains"/>
    <property type="match status" value="1"/>
</dbReference>
<keyword evidence="2" id="KW-1133">Transmembrane helix</keyword>
<feature type="transmembrane region" description="Helical" evidence="2">
    <location>
        <begin position="101"/>
        <end position="124"/>
    </location>
</feature>
<dbReference type="Proteomes" id="UP000265180">
    <property type="component" value="Chromosome 8"/>
</dbReference>
<name>A0A3P9M2M0_ORYLA</name>
<reference evidence="4 5" key="2">
    <citation type="submission" date="2017-04" db="EMBL/GenBank/DDBJ databases">
        <title>CpG methylation of centromeres and impact of large insertions on vertebrate speciation.</title>
        <authorList>
            <person name="Ichikawa K."/>
            <person name="Yoshimura J."/>
            <person name="Morishita S."/>
        </authorList>
    </citation>
    <scope>NUCLEOTIDE SEQUENCE</scope>
    <source>
        <strain evidence="4 5">HNI</strain>
    </source>
</reference>
<dbReference type="PANTHER" id="PTHR22692">
    <property type="entry name" value="MYOSIN VII, XV"/>
    <property type="match status" value="1"/>
</dbReference>
<reference key="1">
    <citation type="journal article" date="2007" name="Nature">
        <title>The medaka draft genome and insights into vertebrate genome evolution.</title>
        <authorList>
            <person name="Kasahara M."/>
            <person name="Naruse K."/>
            <person name="Sasaki S."/>
            <person name="Nakatani Y."/>
            <person name="Qu W."/>
            <person name="Ahsan B."/>
            <person name="Yamada T."/>
            <person name="Nagayasu Y."/>
            <person name="Doi K."/>
            <person name="Kasai Y."/>
            <person name="Jindo T."/>
            <person name="Kobayashi D."/>
            <person name="Shimada A."/>
            <person name="Toyoda A."/>
            <person name="Kuroki Y."/>
            <person name="Fujiyama A."/>
            <person name="Sasaki T."/>
            <person name="Shimizu A."/>
            <person name="Asakawa S."/>
            <person name="Shimizu N."/>
            <person name="Hashimoto S."/>
            <person name="Yang J."/>
            <person name="Lee Y."/>
            <person name="Matsushima K."/>
            <person name="Sugano S."/>
            <person name="Sakaizumi M."/>
            <person name="Narita T."/>
            <person name="Ohishi K."/>
            <person name="Haga S."/>
            <person name="Ohta F."/>
            <person name="Nomoto H."/>
            <person name="Nogata K."/>
            <person name="Morishita T."/>
            <person name="Endo T."/>
            <person name="Shin-I T."/>
            <person name="Takeda H."/>
            <person name="Morishita S."/>
            <person name="Kohara Y."/>
        </authorList>
    </citation>
    <scope>NUCLEOTIDE SEQUENCE [LARGE SCALE GENOMIC DNA]</scope>
    <source>
        <strain>Hd-rR</strain>
    </source>
</reference>
<dbReference type="PANTHER" id="PTHR22692:SF21">
    <property type="entry name" value="MYOSIN XVA"/>
    <property type="match status" value="1"/>
</dbReference>
<reference evidence="4" key="3">
    <citation type="submission" date="2025-08" db="UniProtKB">
        <authorList>
            <consortium name="Ensembl"/>
        </authorList>
    </citation>
    <scope>IDENTIFICATION</scope>
    <source>
        <strain evidence="4">HNI</strain>
    </source>
</reference>
<keyword evidence="2" id="KW-0812">Transmembrane</keyword>
<keyword evidence="1" id="KW-0728">SH3 domain</keyword>
<dbReference type="AlphaFoldDB" id="A0A3P9M2M0"/>
<organism evidence="4 5">
    <name type="scientific">Oryzias latipes</name>
    <name type="common">Japanese rice fish</name>
    <name type="synonym">Japanese killifish</name>
    <dbReference type="NCBI Taxonomy" id="8090"/>
    <lineage>
        <taxon>Eukaryota</taxon>
        <taxon>Metazoa</taxon>
        <taxon>Chordata</taxon>
        <taxon>Craniata</taxon>
        <taxon>Vertebrata</taxon>
        <taxon>Euteleostomi</taxon>
        <taxon>Actinopterygii</taxon>
        <taxon>Neopterygii</taxon>
        <taxon>Teleostei</taxon>
        <taxon>Neoteleostei</taxon>
        <taxon>Acanthomorphata</taxon>
        <taxon>Ovalentaria</taxon>
        <taxon>Atherinomorphae</taxon>
        <taxon>Beloniformes</taxon>
        <taxon>Adrianichthyidae</taxon>
        <taxon>Oryziinae</taxon>
        <taxon>Oryzias</taxon>
    </lineage>
</organism>
<dbReference type="InterPro" id="IPR036028">
    <property type="entry name" value="SH3-like_dom_sf"/>
</dbReference>
<feature type="domain" description="SH3" evidence="3">
    <location>
        <begin position="38"/>
        <end position="72"/>
    </location>
</feature>